<evidence type="ECO:0000313" key="13">
    <source>
        <dbReference type="RefSeq" id="XP_039124292.1"/>
    </source>
</evidence>
<keyword evidence="7 11" id="KW-0812">Transmembrane</keyword>
<evidence type="ECO:0000256" key="7">
    <source>
        <dbReference type="ARBA" id="ARBA00022692"/>
    </source>
</evidence>
<dbReference type="InterPro" id="IPR007315">
    <property type="entry name" value="PIG-V/Gpi18"/>
</dbReference>
<dbReference type="RefSeq" id="XP_039124292.1">
    <property type="nucleotide sequence ID" value="XM_039268358.1"/>
</dbReference>
<reference evidence="13" key="1">
    <citation type="submission" date="2025-08" db="UniProtKB">
        <authorList>
            <consortium name="RefSeq"/>
        </authorList>
    </citation>
    <scope>IDENTIFICATION</scope>
</reference>
<feature type="transmembrane region" description="Helical" evidence="11">
    <location>
        <begin position="215"/>
        <end position="232"/>
    </location>
</feature>
<feature type="transmembrane region" description="Helical" evidence="11">
    <location>
        <begin position="183"/>
        <end position="208"/>
    </location>
</feature>
<keyword evidence="9 11" id="KW-1133">Transmembrane helix</keyword>
<keyword evidence="8 11" id="KW-0256">Endoplasmic reticulum</keyword>
<evidence type="ECO:0000256" key="9">
    <source>
        <dbReference type="ARBA" id="ARBA00022989"/>
    </source>
</evidence>
<evidence type="ECO:0000256" key="6">
    <source>
        <dbReference type="ARBA" id="ARBA00022679"/>
    </source>
</evidence>
<feature type="transmembrane region" description="Helical" evidence="11">
    <location>
        <begin position="407"/>
        <end position="430"/>
    </location>
</feature>
<dbReference type="PANTHER" id="PTHR12468:SF2">
    <property type="entry name" value="GPI MANNOSYLTRANSFERASE 2"/>
    <property type="match status" value="1"/>
</dbReference>
<keyword evidence="6 11" id="KW-0808">Transferase</keyword>
<dbReference type="GO" id="GO:0006506">
    <property type="term" value="P:GPI anchor biosynthetic process"/>
    <property type="evidence" value="ECO:0007669"/>
    <property type="project" value="UniProtKB-KW"/>
</dbReference>
<dbReference type="AlphaFoldDB" id="A0AB40BAG9"/>
<evidence type="ECO:0000256" key="8">
    <source>
        <dbReference type="ARBA" id="ARBA00022824"/>
    </source>
</evidence>
<accession>A0AB40BAG9</accession>
<dbReference type="Pfam" id="PF04188">
    <property type="entry name" value="Mannosyl_trans2"/>
    <property type="match status" value="1"/>
</dbReference>
<evidence type="ECO:0000256" key="11">
    <source>
        <dbReference type="RuleBase" id="RU363112"/>
    </source>
</evidence>
<dbReference type="GeneID" id="120260795"/>
<evidence type="ECO:0000256" key="10">
    <source>
        <dbReference type="ARBA" id="ARBA00023136"/>
    </source>
</evidence>
<dbReference type="GO" id="GO:0005789">
    <property type="term" value="C:endoplasmic reticulum membrane"/>
    <property type="evidence" value="ECO:0007669"/>
    <property type="project" value="UniProtKB-SubCell"/>
</dbReference>
<organism evidence="12 13">
    <name type="scientific">Dioscorea cayennensis subsp. rotundata</name>
    <name type="common">White Guinea yam</name>
    <name type="synonym">Dioscorea rotundata</name>
    <dbReference type="NCBI Taxonomy" id="55577"/>
    <lineage>
        <taxon>Eukaryota</taxon>
        <taxon>Viridiplantae</taxon>
        <taxon>Streptophyta</taxon>
        <taxon>Embryophyta</taxon>
        <taxon>Tracheophyta</taxon>
        <taxon>Spermatophyta</taxon>
        <taxon>Magnoliopsida</taxon>
        <taxon>Liliopsida</taxon>
        <taxon>Dioscoreales</taxon>
        <taxon>Dioscoreaceae</taxon>
        <taxon>Dioscorea</taxon>
    </lineage>
</organism>
<feature type="transmembrane region" description="Helical" evidence="11">
    <location>
        <begin position="466"/>
        <end position="486"/>
    </location>
</feature>
<keyword evidence="12" id="KW-1185">Reference proteome</keyword>
<evidence type="ECO:0000256" key="4">
    <source>
        <dbReference type="ARBA" id="ARBA00022502"/>
    </source>
</evidence>
<dbReference type="GO" id="GO:0031501">
    <property type="term" value="C:mannosyltransferase complex"/>
    <property type="evidence" value="ECO:0007669"/>
    <property type="project" value="TreeGrafter"/>
</dbReference>
<feature type="transmembrane region" description="Helical" evidence="11">
    <location>
        <begin position="252"/>
        <end position="270"/>
    </location>
</feature>
<proteinExistence type="inferred from homology"/>
<dbReference type="PANTHER" id="PTHR12468">
    <property type="entry name" value="GPI MANNOSYLTRANSFERASE 2"/>
    <property type="match status" value="1"/>
</dbReference>
<name>A0AB40BAG9_DIOCR</name>
<keyword evidence="5 11" id="KW-0328">Glycosyltransferase</keyword>
<comment type="subcellular location">
    <subcellularLocation>
        <location evidence="1 11">Endoplasmic reticulum membrane</location>
        <topology evidence="1 11">Multi-pass membrane protein</topology>
    </subcellularLocation>
</comment>
<evidence type="ECO:0000313" key="12">
    <source>
        <dbReference type="Proteomes" id="UP001515500"/>
    </source>
</evidence>
<keyword evidence="10 11" id="KW-0472">Membrane</keyword>
<evidence type="ECO:0000256" key="5">
    <source>
        <dbReference type="ARBA" id="ARBA00022676"/>
    </source>
</evidence>
<comment type="similarity">
    <text evidence="3 11">Belongs to the PIGV family.</text>
</comment>
<evidence type="ECO:0000256" key="2">
    <source>
        <dbReference type="ARBA" id="ARBA00004687"/>
    </source>
</evidence>
<feature type="transmembrane region" description="Helical" evidence="11">
    <location>
        <begin position="12"/>
        <end position="34"/>
    </location>
</feature>
<evidence type="ECO:0000256" key="3">
    <source>
        <dbReference type="ARBA" id="ARBA00008698"/>
    </source>
</evidence>
<feature type="transmembrane region" description="Helical" evidence="11">
    <location>
        <begin position="124"/>
        <end position="145"/>
    </location>
</feature>
<dbReference type="GO" id="GO:0004376">
    <property type="term" value="F:GPI mannosyltransferase activity"/>
    <property type="evidence" value="ECO:0007669"/>
    <property type="project" value="InterPro"/>
</dbReference>
<dbReference type="Proteomes" id="UP001515500">
    <property type="component" value="Chromosome 5"/>
</dbReference>
<comment type="pathway">
    <text evidence="2 11">Glycolipid biosynthesis; glycosylphosphatidylinositol-anchor biosynthesis.</text>
</comment>
<dbReference type="EC" id="2.4.1.-" evidence="11"/>
<dbReference type="GO" id="GO:0000009">
    <property type="term" value="F:alpha-1,6-mannosyltransferase activity"/>
    <property type="evidence" value="ECO:0007669"/>
    <property type="project" value="InterPro"/>
</dbReference>
<comment type="function">
    <text evidence="11">Mannosyltransferase involved in glycosylphosphatidylinositol-anchor biosynthesis.</text>
</comment>
<feature type="transmembrane region" description="Helical" evidence="11">
    <location>
        <begin position="157"/>
        <end position="177"/>
    </location>
</feature>
<keyword evidence="4 11" id="KW-0337">GPI-anchor biosynthesis</keyword>
<gene>
    <name evidence="13" type="primary">LOC120260795</name>
</gene>
<sequence length="489" mass="54692">MANGIRSSAGDILRLAFISRLLILTLIVLFRFLFDPYDTSGALNHPCHHLDGTPPPRSPLLWPRVAAAIEQSVVWDSVYFVRIAECGYEYEQTFAFLPLLPVATSLLSRSVLAPLVPVIGCRAVLALAGYVINNVAFIFAALYFYRLSVLILKDSKAAFLASVLFCFNPASVFYSSIYSESLYALFSLGGIYYVFSGSNTLAMLLLAVSGSARSNGVLNAGYFMFLTLVKVYEAVSQNRKIKVVKAIVDGTLYSICIFIPYVAFQAYGYSNICKGGSLDELRPWCKARIPHLYAFLQSHYWGVGFLRYFQVKQLPNFLLASPILTLAVCSISKYAKSLPQVVQALVVRQGNNPPFSNVTSTAKDGISFKNSKGDSVVKQRRRENADEVQKNLKPISQGTIFKTNQGYYNIMVLPFILHLGFLTFTAFFVMHVQVSTRFLSASPPIYWFASYTMLSPDRNLAKWRYLISTYFIAYILLGALLFSNFYPFT</sequence>
<protein>
    <recommendedName>
        <fullName evidence="11">GPI mannosyltransferase 2</fullName>
        <ecNumber evidence="11">2.4.1.-</ecNumber>
    </recommendedName>
</protein>
<evidence type="ECO:0000256" key="1">
    <source>
        <dbReference type="ARBA" id="ARBA00004477"/>
    </source>
</evidence>